<dbReference type="PANTHER" id="PTHR30383:SF32">
    <property type="entry name" value="SGNH-HYDROLASE"/>
    <property type="match status" value="1"/>
</dbReference>
<feature type="domain" description="SGNH hydrolase-type esterase" evidence="3">
    <location>
        <begin position="181"/>
        <end position="360"/>
    </location>
</feature>
<feature type="signal peptide" evidence="1">
    <location>
        <begin position="1"/>
        <end position="20"/>
    </location>
</feature>
<name>A0ABZ2ZA42_9BACT</name>
<dbReference type="Pfam" id="PF14607">
    <property type="entry name" value="GxDLY"/>
    <property type="match status" value="1"/>
</dbReference>
<keyword evidence="5" id="KW-0378">Hydrolase</keyword>
<sequence length="583" mass="64539">MNRSLLFIALLIAGSQTGIAQDKLTYKAWDPAKENIAVLEGQAWPKQVKDPYDRLPAKAEGVVRPAVWYLSNNSAGMSLRFHSNSPEIVVKYTVKGGLQMSHMPATGVSGVDLYAKDRDGGWIWSSGTFAFGDTITYRFQNLSGNQDREYTLYLPLYNSVKWMEIYVPADKSFTPIPVRREKPIVVYGTSIAQGACATRPGLAWTAILQRKLDHPVINLGFSGNGQLEKEVIDLVAEIDAGLYVLDCLPNLTGTPKEALMEKITAAVLQLQSKRPGVPILLTEHDGYTDELISPNRKAESERPNLALNEAFKQLKAKGIKDIHLLTKNEIGQDIESMVDGVHPNDIGMMNYANAYAKTIRKILIRPEGNVVTSRPVTQYRELPGYDWEKRHNEVLDYNKTNSPQLVMIGNSITHFWSGGPKAHLARGAASWDKYFGNRNAVNLGFGWDRIENVLWRVYHGELDGFSAQQIVLLIGTNNLQINSDAEIAEGLKQLLAAIRERQPAAKVLVLGILPRRGMEARVAKLNRLYAGVASAAKVSYADAGGVLLDSNKKLDETLFSDGLHPNEKGYERLGAFIGKLIGR</sequence>
<dbReference type="SUPFAM" id="SSF52266">
    <property type="entry name" value="SGNH hydrolase"/>
    <property type="match status" value="2"/>
</dbReference>
<feature type="domain" description="SGNH hydrolase-type esterase N-terminal" evidence="4">
    <location>
        <begin position="29"/>
        <end position="173"/>
    </location>
</feature>
<evidence type="ECO:0000313" key="6">
    <source>
        <dbReference type="Proteomes" id="UP001449657"/>
    </source>
</evidence>
<dbReference type="InterPro" id="IPR013830">
    <property type="entry name" value="SGNH_hydro"/>
</dbReference>
<dbReference type="InterPro" id="IPR051532">
    <property type="entry name" value="Ester_Hydrolysis_Enzymes"/>
</dbReference>
<protein>
    <submittedName>
        <fullName evidence="5">SGNH/GDSL hydrolase family protein</fullName>
    </submittedName>
</protein>
<dbReference type="Pfam" id="PF14606">
    <property type="entry name" value="Lipase_GDSL_3"/>
    <property type="match status" value="1"/>
</dbReference>
<dbReference type="Proteomes" id="UP001449657">
    <property type="component" value="Chromosome"/>
</dbReference>
<organism evidence="5 6">
    <name type="scientific">Chitinophaga caseinilytica</name>
    <dbReference type="NCBI Taxonomy" id="2267521"/>
    <lineage>
        <taxon>Bacteria</taxon>
        <taxon>Pseudomonadati</taxon>
        <taxon>Bacteroidota</taxon>
        <taxon>Chitinophagia</taxon>
        <taxon>Chitinophagales</taxon>
        <taxon>Chitinophagaceae</taxon>
        <taxon>Chitinophaga</taxon>
    </lineage>
</organism>
<keyword evidence="1" id="KW-0732">Signal</keyword>
<evidence type="ECO:0000259" key="2">
    <source>
        <dbReference type="Pfam" id="PF13472"/>
    </source>
</evidence>
<feature type="chain" id="PRO_5046213563" evidence="1">
    <location>
        <begin position="21"/>
        <end position="583"/>
    </location>
</feature>
<dbReference type="RefSeq" id="WP_341843698.1">
    <property type="nucleotide sequence ID" value="NZ_CP149792.1"/>
</dbReference>
<reference evidence="5 6" key="1">
    <citation type="submission" date="2024-03" db="EMBL/GenBank/DDBJ databases">
        <title>Chitinophaga caseinilytica sp. nov., a casein hydrolysing bacterium isolated from forest soil.</title>
        <authorList>
            <person name="Lee D.S."/>
            <person name="Han D.M."/>
            <person name="Baek J.H."/>
            <person name="Choi D.G."/>
            <person name="Jeon J.H."/>
            <person name="Jeon C.O."/>
        </authorList>
    </citation>
    <scope>NUCLEOTIDE SEQUENCE [LARGE SCALE GENOMIC DNA]</scope>
    <source>
        <strain evidence="5 6">KACC 19118</strain>
    </source>
</reference>
<dbReference type="Gene3D" id="2.60.120.260">
    <property type="entry name" value="Galactose-binding domain-like"/>
    <property type="match status" value="1"/>
</dbReference>
<evidence type="ECO:0000256" key="1">
    <source>
        <dbReference type="SAM" id="SignalP"/>
    </source>
</evidence>
<dbReference type="Gene3D" id="3.40.50.1110">
    <property type="entry name" value="SGNH hydrolase"/>
    <property type="match status" value="2"/>
</dbReference>
<evidence type="ECO:0000259" key="4">
    <source>
        <dbReference type="Pfam" id="PF14607"/>
    </source>
</evidence>
<evidence type="ECO:0000259" key="3">
    <source>
        <dbReference type="Pfam" id="PF14606"/>
    </source>
</evidence>
<gene>
    <name evidence="5" type="ORF">WJU22_13180</name>
</gene>
<feature type="domain" description="SGNH hydrolase-type esterase" evidence="2">
    <location>
        <begin position="408"/>
        <end position="572"/>
    </location>
</feature>
<dbReference type="Pfam" id="PF13472">
    <property type="entry name" value="Lipase_GDSL_2"/>
    <property type="match status" value="1"/>
</dbReference>
<evidence type="ECO:0000313" key="5">
    <source>
        <dbReference type="EMBL" id="WZN49123.1"/>
    </source>
</evidence>
<dbReference type="InterPro" id="IPR032740">
    <property type="entry name" value="GxDLY"/>
</dbReference>
<dbReference type="GO" id="GO:0016787">
    <property type="term" value="F:hydrolase activity"/>
    <property type="evidence" value="ECO:0007669"/>
    <property type="project" value="UniProtKB-KW"/>
</dbReference>
<proteinExistence type="predicted"/>
<dbReference type="InterPro" id="IPR036514">
    <property type="entry name" value="SGNH_hydro_sf"/>
</dbReference>
<dbReference type="EMBL" id="CP150096">
    <property type="protein sequence ID" value="WZN49123.1"/>
    <property type="molecule type" value="Genomic_DNA"/>
</dbReference>
<keyword evidence="6" id="KW-1185">Reference proteome</keyword>
<dbReference type="PANTHER" id="PTHR30383">
    <property type="entry name" value="THIOESTERASE 1/PROTEASE 1/LYSOPHOSPHOLIPASE L1"/>
    <property type="match status" value="1"/>
</dbReference>
<accession>A0ABZ2ZA42</accession>